<comment type="caution">
    <text evidence="3">The sequence shown here is derived from an EMBL/GenBank/DDBJ whole genome shotgun (WGS) entry which is preliminary data.</text>
</comment>
<dbReference type="GO" id="GO:0000160">
    <property type="term" value="P:phosphorelay signal transduction system"/>
    <property type="evidence" value="ECO:0007669"/>
    <property type="project" value="InterPro"/>
</dbReference>
<name>Q2CI85_OCEGH</name>
<accession>Q2CI85</accession>
<feature type="modified residue" description="4-aspartylphosphate" evidence="1">
    <location>
        <position position="29"/>
    </location>
</feature>
<dbReference type="Pfam" id="PF00072">
    <property type="entry name" value="Response_reg"/>
    <property type="match status" value="1"/>
</dbReference>
<dbReference type="Gene3D" id="3.40.50.2300">
    <property type="match status" value="1"/>
</dbReference>
<dbReference type="PANTHER" id="PTHR44520:SF2">
    <property type="entry name" value="RESPONSE REGULATOR RCP1"/>
    <property type="match status" value="1"/>
</dbReference>
<organism evidence="3 4">
    <name type="scientific">Oceanicola granulosus (strain ATCC BAA-861 / DSM 15982 / KCTC 12143 / HTCC2516)</name>
    <dbReference type="NCBI Taxonomy" id="314256"/>
    <lineage>
        <taxon>Bacteria</taxon>
        <taxon>Pseudomonadati</taxon>
        <taxon>Pseudomonadota</taxon>
        <taxon>Alphaproteobacteria</taxon>
        <taxon>Rhodobacterales</taxon>
        <taxon>Roseobacteraceae</taxon>
        <taxon>Oceanicola</taxon>
    </lineage>
</organism>
<sequence>MRVIDGVEALSLLRGESGRAPPRYVLLVDLNMPRMNGIEFLAELRSDPRLKRAVVFVITTSDDVRDLMAAYGEQVAGYILKQRAGPNFDSLVATLDHYRRIVRLPDMRIADVRH</sequence>
<gene>
    <name evidence="3" type="ORF">OG2516_07847</name>
</gene>
<dbReference type="eggNOG" id="COG0784">
    <property type="taxonomic scope" value="Bacteria"/>
</dbReference>
<evidence type="ECO:0000256" key="1">
    <source>
        <dbReference type="PROSITE-ProRule" id="PRU00169"/>
    </source>
</evidence>
<protein>
    <submittedName>
        <fullName evidence="3">Response regulator</fullName>
    </submittedName>
</protein>
<evidence type="ECO:0000259" key="2">
    <source>
        <dbReference type="PROSITE" id="PS50110"/>
    </source>
</evidence>
<dbReference type="EMBL" id="AAOT01000004">
    <property type="protein sequence ID" value="EAR52373.1"/>
    <property type="molecule type" value="Genomic_DNA"/>
</dbReference>
<dbReference type="InterPro" id="IPR052893">
    <property type="entry name" value="TCS_response_regulator"/>
</dbReference>
<keyword evidence="4" id="KW-1185">Reference proteome</keyword>
<evidence type="ECO:0000313" key="3">
    <source>
        <dbReference type="EMBL" id="EAR52373.1"/>
    </source>
</evidence>
<evidence type="ECO:0000313" key="4">
    <source>
        <dbReference type="Proteomes" id="UP000003635"/>
    </source>
</evidence>
<dbReference type="Proteomes" id="UP000003635">
    <property type="component" value="Unassembled WGS sequence"/>
</dbReference>
<dbReference type="PROSITE" id="PS50110">
    <property type="entry name" value="RESPONSE_REGULATORY"/>
    <property type="match status" value="1"/>
</dbReference>
<feature type="domain" description="Response regulatory" evidence="2">
    <location>
        <begin position="1"/>
        <end position="96"/>
    </location>
</feature>
<dbReference type="AlphaFoldDB" id="Q2CI85"/>
<dbReference type="InterPro" id="IPR001789">
    <property type="entry name" value="Sig_transdc_resp-reg_receiver"/>
</dbReference>
<dbReference type="SUPFAM" id="SSF52172">
    <property type="entry name" value="CheY-like"/>
    <property type="match status" value="1"/>
</dbReference>
<dbReference type="STRING" id="314256.OG2516_07847"/>
<dbReference type="InterPro" id="IPR011006">
    <property type="entry name" value="CheY-like_superfamily"/>
</dbReference>
<proteinExistence type="predicted"/>
<dbReference type="HOGENOM" id="CLU_000445_69_17_5"/>
<keyword evidence="1" id="KW-0597">Phosphoprotein</keyword>
<reference evidence="3 4" key="1">
    <citation type="journal article" date="2010" name="J. Bacteriol.">
        <title>Genome sequences of Oceanicola granulosus HTCC2516(T) and Oceanicola batsensis HTCC2597(TDelta).</title>
        <authorList>
            <person name="Thrash J.C."/>
            <person name="Cho J.C."/>
            <person name="Vergin K.L."/>
            <person name="Giovannoni S.J."/>
        </authorList>
    </citation>
    <scope>NUCLEOTIDE SEQUENCE [LARGE SCALE GENOMIC DNA]</scope>
    <source>
        <strain evidence="4">ATCC BAA-861 / DSM 15982 / KCTC 12143 / HTCC2516</strain>
    </source>
</reference>
<dbReference type="PANTHER" id="PTHR44520">
    <property type="entry name" value="RESPONSE REGULATOR RCP1-RELATED"/>
    <property type="match status" value="1"/>
</dbReference>